<dbReference type="Proteomes" id="UP000236370">
    <property type="component" value="Unassembled WGS sequence"/>
</dbReference>
<protein>
    <submittedName>
        <fullName evidence="1">BCKDK isoform 10</fullName>
    </submittedName>
</protein>
<organism evidence="1 2">
    <name type="scientific">Pan troglodytes</name>
    <name type="common">Chimpanzee</name>
    <dbReference type="NCBI Taxonomy" id="9598"/>
    <lineage>
        <taxon>Eukaryota</taxon>
        <taxon>Metazoa</taxon>
        <taxon>Chordata</taxon>
        <taxon>Craniata</taxon>
        <taxon>Vertebrata</taxon>
        <taxon>Euteleostomi</taxon>
        <taxon>Mammalia</taxon>
        <taxon>Eutheria</taxon>
        <taxon>Euarchontoglires</taxon>
        <taxon>Primates</taxon>
        <taxon>Haplorrhini</taxon>
        <taxon>Catarrhini</taxon>
        <taxon>Hominidae</taxon>
        <taxon>Pan</taxon>
    </lineage>
</organism>
<dbReference type="AlphaFoldDB" id="A0A2J8J540"/>
<dbReference type="SUPFAM" id="SSF55874">
    <property type="entry name" value="ATPase domain of HSP90 chaperone/DNA topoisomerase II/histidine kinase"/>
    <property type="match status" value="1"/>
</dbReference>
<dbReference type="Gene3D" id="3.30.565.10">
    <property type="entry name" value="Histidine kinase-like ATPase, C-terminal domain"/>
    <property type="match status" value="1"/>
</dbReference>
<sequence length="145" mass="15191">DVDLIIRISDRGGGIAHKDLDRVMDYHFTTAEASTQDPRISPLFGHLDMHSGAQSGPMHGALARTSTCGSATSMAGRKASGSDPTAFGLLTRPAWAAFPAGPPGSGRAAPCSTHCCILGLRAPDRWTYMELGTAPPQQGPLPPRL</sequence>
<feature type="non-terminal residue" evidence="1">
    <location>
        <position position="145"/>
    </location>
</feature>
<evidence type="ECO:0000313" key="2">
    <source>
        <dbReference type="Proteomes" id="UP000236370"/>
    </source>
</evidence>
<comment type="caution">
    <text evidence="1">The sequence shown here is derived from an EMBL/GenBank/DDBJ whole genome shotgun (WGS) entry which is preliminary data.</text>
</comment>
<dbReference type="InterPro" id="IPR036890">
    <property type="entry name" value="HATPase_C_sf"/>
</dbReference>
<proteinExistence type="predicted"/>
<dbReference type="EMBL" id="NBAG03000518">
    <property type="protein sequence ID" value="PNI17880.1"/>
    <property type="molecule type" value="Genomic_DNA"/>
</dbReference>
<accession>A0A2J8J540</accession>
<evidence type="ECO:0000313" key="1">
    <source>
        <dbReference type="EMBL" id="PNI17880.1"/>
    </source>
</evidence>
<gene>
    <name evidence="1" type="ORF">CK820_G0050573</name>
</gene>
<name>A0A2J8J540_PANTR</name>
<feature type="non-terminal residue" evidence="1">
    <location>
        <position position="1"/>
    </location>
</feature>
<reference evidence="1 2" key="1">
    <citation type="submission" date="2017-12" db="EMBL/GenBank/DDBJ databases">
        <title>High-resolution comparative analysis of great ape genomes.</title>
        <authorList>
            <person name="Pollen A."/>
            <person name="Hastie A."/>
            <person name="Hormozdiari F."/>
            <person name="Dougherty M."/>
            <person name="Liu R."/>
            <person name="Chaisson M."/>
            <person name="Hoppe E."/>
            <person name="Hill C."/>
            <person name="Pang A."/>
            <person name="Hillier L."/>
            <person name="Baker C."/>
            <person name="Armstrong J."/>
            <person name="Shendure J."/>
            <person name="Paten B."/>
            <person name="Wilson R."/>
            <person name="Chao H."/>
            <person name="Schneider V."/>
            <person name="Ventura M."/>
            <person name="Kronenberg Z."/>
            <person name="Murali S."/>
            <person name="Gordon D."/>
            <person name="Cantsilieris S."/>
            <person name="Munson K."/>
            <person name="Nelson B."/>
            <person name="Raja A."/>
            <person name="Underwood J."/>
            <person name="Diekhans M."/>
            <person name="Fiddes I."/>
            <person name="Haussler D."/>
            <person name="Eichler E."/>
        </authorList>
    </citation>
    <scope>NUCLEOTIDE SEQUENCE [LARGE SCALE GENOMIC DNA]</scope>
    <source>
        <strain evidence="1">Yerkes chimp pedigree #C0471</strain>
    </source>
</reference>